<dbReference type="GeneID" id="27309158"/>
<evidence type="ECO:0000313" key="3">
    <source>
        <dbReference type="Proteomes" id="UP000053259"/>
    </source>
</evidence>
<evidence type="ECO:0000256" key="1">
    <source>
        <dbReference type="SAM" id="MobiDB-lite"/>
    </source>
</evidence>
<dbReference type="VEuPathDB" id="FungiDB:PV09_01185"/>
<dbReference type="Proteomes" id="UP000053259">
    <property type="component" value="Unassembled WGS sequence"/>
</dbReference>
<feature type="compositionally biased region" description="Basic and acidic residues" evidence="1">
    <location>
        <begin position="49"/>
        <end position="66"/>
    </location>
</feature>
<dbReference type="AlphaFoldDB" id="A0A0D1XZM4"/>
<feature type="region of interest" description="Disordered" evidence="1">
    <location>
        <begin position="40"/>
        <end position="101"/>
    </location>
</feature>
<dbReference type="RefSeq" id="XP_016218130.1">
    <property type="nucleotide sequence ID" value="XM_016354035.1"/>
</dbReference>
<organism evidence="2 3">
    <name type="scientific">Verruconis gallopava</name>
    <dbReference type="NCBI Taxonomy" id="253628"/>
    <lineage>
        <taxon>Eukaryota</taxon>
        <taxon>Fungi</taxon>
        <taxon>Dikarya</taxon>
        <taxon>Ascomycota</taxon>
        <taxon>Pezizomycotina</taxon>
        <taxon>Dothideomycetes</taxon>
        <taxon>Pleosporomycetidae</taxon>
        <taxon>Venturiales</taxon>
        <taxon>Sympoventuriaceae</taxon>
        <taxon>Verruconis</taxon>
    </lineage>
</organism>
<gene>
    <name evidence="2" type="ORF">PV09_01185</name>
</gene>
<reference evidence="2 3" key="1">
    <citation type="submission" date="2015-01" db="EMBL/GenBank/DDBJ databases">
        <title>The Genome Sequence of Ochroconis gallopava CBS43764.</title>
        <authorList>
            <consortium name="The Broad Institute Genomics Platform"/>
            <person name="Cuomo C."/>
            <person name="de Hoog S."/>
            <person name="Gorbushina A."/>
            <person name="Stielow B."/>
            <person name="Teixiera M."/>
            <person name="Abouelleil A."/>
            <person name="Chapman S.B."/>
            <person name="Priest M."/>
            <person name="Young S.K."/>
            <person name="Wortman J."/>
            <person name="Nusbaum C."/>
            <person name="Birren B."/>
        </authorList>
    </citation>
    <scope>NUCLEOTIDE SEQUENCE [LARGE SCALE GENOMIC DNA]</scope>
    <source>
        <strain evidence="2 3">CBS 43764</strain>
    </source>
</reference>
<name>A0A0D1XZM4_9PEZI</name>
<dbReference type="STRING" id="253628.A0A0D1XZM4"/>
<dbReference type="OrthoDB" id="2590867at2759"/>
<keyword evidence="3" id="KW-1185">Reference proteome</keyword>
<dbReference type="HOGENOM" id="CLU_2293864_0_0_1"/>
<proteinExistence type="predicted"/>
<evidence type="ECO:0000313" key="2">
    <source>
        <dbReference type="EMBL" id="KIW08261.1"/>
    </source>
</evidence>
<dbReference type="InParanoid" id="A0A0D1XZM4"/>
<dbReference type="EMBL" id="KN847531">
    <property type="protein sequence ID" value="KIW08261.1"/>
    <property type="molecule type" value="Genomic_DNA"/>
</dbReference>
<sequence>MSSVNDAQNAGAKAGDAIKQGAAKIHGVGEALRGNINMFADSATNTDSTKSREVAERGEQEFRTGKFMEPSAGLTPRDAEKNIEGESSIPAHDSTSSGRTL</sequence>
<protein>
    <submittedName>
        <fullName evidence="2">Uncharacterized protein</fullName>
    </submittedName>
</protein>
<accession>A0A0D1XZM4</accession>